<dbReference type="KEGG" id="pez:HWQ56_14195"/>
<dbReference type="RefSeq" id="WP_176570902.1">
    <property type="nucleotide sequence ID" value="NZ_CP056030.1"/>
</dbReference>
<reference evidence="1 2" key="1">
    <citation type="submission" date="2020-06" db="EMBL/GenBank/DDBJ databases">
        <title>Pseudomonas eucalypticola sp. nov., an endophyte of Eucalyptus dunnii leaves with biocontrol ability of eucalyptus leaf blight.</title>
        <authorList>
            <person name="Liu Y."/>
            <person name="Song Z."/>
            <person name="Zeng H."/>
            <person name="Lu M."/>
            <person name="Wang X."/>
            <person name="Lian X."/>
            <person name="Zhang Q."/>
        </authorList>
    </citation>
    <scope>NUCLEOTIDE SEQUENCE [LARGE SCALE GENOMIC DNA]</scope>
    <source>
        <strain evidence="1 2">NP-1</strain>
    </source>
</reference>
<accession>A0A7D5D7L6</accession>
<sequence length="387" mass="43323">MIGETGLKPINLGKTRTLKDIEAAIRKICDSQGERFLIQADMLSARHGAMHDAARLQLIVTLARQQLQSDYLDFNPQADAQALLHNLANCSPGIAALRLSKGIRLGEQTFNRREVFQESVERMQAMDAGRYEDVVNGRVVDLICVAGSKVQHLRPLFSAEGKVKPASEMTTEMRRLIDFVNKQSGRASVPDSLLESLGLLCSELVSNTQEHATSDHLGHPYFAHVEGVMVGWKRLEDEIFAEDFDGSEDLRRYWERESSTTDNNKTSLRALHISFFDSGPGFASRFSGRAVQEMSLQEERDYLLKCLQPRQSSKTLDAAGIGLPAILNELRKVGGLIRIRSGRLCIYNQFEENDQHRHPDDFRDWDTTDLAPVAGAVVTIMIPLRGM</sequence>
<evidence type="ECO:0000313" key="2">
    <source>
        <dbReference type="Proteomes" id="UP000509568"/>
    </source>
</evidence>
<keyword evidence="2" id="KW-1185">Reference proteome</keyword>
<gene>
    <name evidence="1" type="ORF">HWQ56_14195</name>
</gene>
<dbReference type="EMBL" id="CP056030">
    <property type="protein sequence ID" value="QKZ04878.1"/>
    <property type="molecule type" value="Genomic_DNA"/>
</dbReference>
<dbReference type="AlphaFoldDB" id="A0A7D5D7L6"/>
<protein>
    <recommendedName>
        <fullName evidence="3">ATP-binding protein</fullName>
    </recommendedName>
</protein>
<name>A0A7D5D7L6_9PSED</name>
<evidence type="ECO:0008006" key="3">
    <source>
        <dbReference type="Google" id="ProtNLM"/>
    </source>
</evidence>
<dbReference type="Proteomes" id="UP000509568">
    <property type="component" value="Chromosome"/>
</dbReference>
<organism evidence="1 2">
    <name type="scientific">Pseudomonas eucalypticola</name>
    <dbReference type="NCBI Taxonomy" id="2599595"/>
    <lineage>
        <taxon>Bacteria</taxon>
        <taxon>Pseudomonadati</taxon>
        <taxon>Pseudomonadota</taxon>
        <taxon>Gammaproteobacteria</taxon>
        <taxon>Pseudomonadales</taxon>
        <taxon>Pseudomonadaceae</taxon>
        <taxon>Pseudomonas</taxon>
    </lineage>
</organism>
<proteinExistence type="predicted"/>
<evidence type="ECO:0000313" key="1">
    <source>
        <dbReference type="EMBL" id="QKZ04878.1"/>
    </source>
</evidence>